<dbReference type="Proteomes" id="UP000885680">
    <property type="component" value="Unassembled WGS sequence"/>
</dbReference>
<protein>
    <submittedName>
        <fullName evidence="1">Uncharacterized protein</fullName>
    </submittedName>
</protein>
<dbReference type="EMBL" id="DRGN01000063">
    <property type="protein sequence ID" value="HET99653.1"/>
    <property type="molecule type" value="Genomic_DNA"/>
</dbReference>
<dbReference type="AlphaFoldDB" id="A0A9C9NE59"/>
<name>A0A9C9NE59_9HYPH</name>
<gene>
    <name evidence="1" type="ORF">ENH89_04665</name>
</gene>
<comment type="caution">
    <text evidence="1">The sequence shown here is derived from an EMBL/GenBank/DDBJ whole genome shotgun (WGS) entry which is preliminary data.</text>
</comment>
<reference evidence="1" key="1">
    <citation type="journal article" date="2020" name="mSystems">
        <title>Genome- and Community-Level Interaction Insights into Carbon Utilization and Element Cycling Functions of Hydrothermarchaeota in Hydrothermal Sediment.</title>
        <authorList>
            <person name="Zhou Z."/>
            <person name="Liu Y."/>
            <person name="Xu W."/>
            <person name="Pan J."/>
            <person name="Luo Z.H."/>
            <person name="Li M."/>
        </authorList>
    </citation>
    <scope>NUCLEOTIDE SEQUENCE</scope>
    <source>
        <strain evidence="1">HyVt-347</strain>
    </source>
</reference>
<evidence type="ECO:0000313" key="1">
    <source>
        <dbReference type="EMBL" id="HET99653.1"/>
    </source>
</evidence>
<organism evidence="1 2">
    <name type="scientific">Aurantimonas coralicida</name>
    <dbReference type="NCBI Taxonomy" id="182270"/>
    <lineage>
        <taxon>Bacteria</taxon>
        <taxon>Pseudomonadati</taxon>
        <taxon>Pseudomonadota</taxon>
        <taxon>Alphaproteobacteria</taxon>
        <taxon>Hyphomicrobiales</taxon>
        <taxon>Aurantimonadaceae</taxon>
        <taxon>Aurantimonas</taxon>
    </lineage>
</organism>
<sequence length="80" mass="9671">MKPSSADIEQRVAQAQKAAEALDFGHQVRAMLQPPKPIRWIMDRLDRQIPIYRDTHHIVKEEERQRRRKRREKAGRYVWP</sequence>
<proteinExistence type="predicted"/>
<accession>A0A9C9NE59</accession>
<evidence type="ECO:0000313" key="2">
    <source>
        <dbReference type="Proteomes" id="UP000885680"/>
    </source>
</evidence>